<accession>A0ABC9GZY7</accession>
<evidence type="ECO:0000313" key="2">
    <source>
        <dbReference type="EMBL" id="CAL5009064.1"/>
    </source>
</evidence>
<dbReference type="Proteomes" id="UP001497457">
    <property type="component" value="Chromosome 27b"/>
</dbReference>
<dbReference type="AlphaFoldDB" id="A0ABC9GZY7"/>
<keyword evidence="4" id="KW-1185">Reference proteome</keyword>
<reference evidence="3 4" key="1">
    <citation type="submission" date="2024-10" db="EMBL/GenBank/DDBJ databases">
        <authorList>
            <person name="Ryan C."/>
        </authorList>
    </citation>
    <scope>NUCLEOTIDE SEQUENCE [LARGE SCALE GENOMIC DNA]</scope>
</reference>
<organism evidence="3 4">
    <name type="scientific">Urochloa decumbens</name>
    <dbReference type="NCBI Taxonomy" id="240449"/>
    <lineage>
        <taxon>Eukaryota</taxon>
        <taxon>Viridiplantae</taxon>
        <taxon>Streptophyta</taxon>
        <taxon>Embryophyta</taxon>
        <taxon>Tracheophyta</taxon>
        <taxon>Spermatophyta</taxon>
        <taxon>Magnoliopsida</taxon>
        <taxon>Liliopsida</taxon>
        <taxon>Poales</taxon>
        <taxon>Poaceae</taxon>
        <taxon>PACMAD clade</taxon>
        <taxon>Panicoideae</taxon>
        <taxon>Panicodae</taxon>
        <taxon>Paniceae</taxon>
        <taxon>Melinidinae</taxon>
        <taxon>Urochloa</taxon>
    </lineage>
</organism>
<proteinExistence type="predicted"/>
<evidence type="ECO:0000313" key="4">
    <source>
        <dbReference type="Proteomes" id="UP001497457"/>
    </source>
</evidence>
<name>A0ABC9GZY7_9POAL</name>
<dbReference type="EMBL" id="OZ075137">
    <property type="protein sequence ID" value="CAL5009064.1"/>
    <property type="molecule type" value="Genomic_DNA"/>
</dbReference>
<gene>
    <name evidence="3" type="ORF">URODEC1_LOCUS120506</name>
    <name evidence="1" type="ORF">URODEC1_LOCUS62790</name>
    <name evidence="2" type="ORF">URODEC1_LOCUS69320</name>
</gene>
<evidence type="ECO:0000313" key="1">
    <source>
        <dbReference type="EMBL" id="CAL4996215.1"/>
    </source>
</evidence>
<evidence type="ECO:0000313" key="3">
    <source>
        <dbReference type="EMBL" id="CAM0147001.1"/>
    </source>
</evidence>
<dbReference type="EMBL" id="CAXIPR030000767">
    <property type="protein sequence ID" value="CAM0147001.1"/>
    <property type="molecule type" value="Genomic_DNA"/>
</dbReference>
<dbReference type="Proteomes" id="UP001497457">
    <property type="component" value="Unassembled WGS sequence"/>
</dbReference>
<dbReference type="EMBL" id="OZ075135">
    <property type="protein sequence ID" value="CAL4996215.1"/>
    <property type="molecule type" value="Genomic_DNA"/>
</dbReference>
<protein>
    <submittedName>
        <fullName evidence="3">Uncharacterized protein</fullName>
    </submittedName>
</protein>
<dbReference type="Proteomes" id="UP001497457">
    <property type="component" value="Chromosome 25rd"/>
</dbReference>
<sequence>MAEHLFGLAQLHAVHFQTLEEALRIMVVTPAHARPLHVSFAQIRVRDAPAVVAFLAVSQREAGRKNQFLPMVDNEAGIHHLAAAAGILGFLDVMLLPALLLDPDMTQPLVDALEDCSKALRVEAEAVGGAFGAVATALSNSLHNYYLCTPVQKPQELMRGCIVTTRDRVRALLDATYPIAV</sequence>